<keyword evidence="2" id="KW-0863">Zinc-finger</keyword>
<keyword evidence="3" id="KW-1185">Reference proteome</keyword>
<protein>
    <submittedName>
        <fullName evidence="2">Transcription factor zinc-finger</fullName>
    </submittedName>
</protein>
<gene>
    <name evidence="2" type="ORF">SAMN05192589_1092</name>
</gene>
<name>A0A1G6XFV0_9BURK</name>
<dbReference type="AlphaFoldDB" id="A0A1G6XFV0"/>
<keyword evidence="2" id="KW-0862">Zinc</keyword>
<accession>A0A1G6XFV0</accession>
<feature type="domain" description="Transcription factor zinc-finger" evidence="1">
    <location>
        <begin position="38"/>
        <end position="79"/>
    </location>
</feature>
<dbReference type="Proteomes" id="UP000198781">
    <property type="component" value="Unassembled WGS sequence"/>
</dbReference>
<dbReference type="Pfam" id="PF13453">
    <property type="entry name" value="Zn_ribbon_TFIIB"/>
    <property type="match status" value="1"/>
</dbReference>
<dbReference type="EMBL" id="FMZC01000009">
    <property type="protein sequence ID" value="SDD76931.1"/>
    <property type="molecule type" value="Genomic_DNA"/>
</dbReference>
<proteinExistence type="predicted"/>
<evidence type="ECO:0000313" key="2">
    <source>
        <dbReference type="EMBL" id="SDD76931.1"/>
    </source>
</evidence>
<dbReference type="InterPro" id="IPR027392">
    <property type="entry name" value="TF_Znf"/>
</dbReference>
<evidence type="ECO:0000259" key="1">
    <source>
        <dbReference type="Pfam" id="PF13453"/>
    </source>
</evidence>
<dbReference type="GO" id="GO:0008270">
    <property type="term" value="F:zinc ion binding"/>
    <property type="evidence" value="ECO:0007669"/>
    <property type="project" value="UniProtKB-KW"/>
</dbReference>
<keyword evidence="2" id="KW-0479">Metal-binding</keyword>
<evidence type="ECO:0000313" key="3">
    <source>
        <dbReference type="Proteomes" id="UP000198781"/>
    </source>
</evidence>
<organism evidence="2 3">
    <name type="scientific">Paracidovorax valerianellae</name>
    <dbReference type="NCBI Taxonomy" id="187868"/>
    <lineage>
        <taxon>Bacteria</taxon>
        <taxon>Pseudomonadati</taxon>
        <taxon>Pseudomonadota</taxon>
        <taxon>Betaproteobacteria</taxon>
        <taxon>Burkholderiales</taxon>
        <taxon>Comamonadaceae</taxon>
        <taxon>Paracidovorax</taxon>
    </lineage>
</organism>
<sequence>MQEEYNPQRIEQSIRFQGQQGRHPAGGTIHATMPMTPHCPSCRQPAETHRFMAHGGSTIELDLCFACQGLWFDPQENTRLAPAGVLALFELLHQHRSDTRHPVAQRLQCPRCPRGLEPGFDVAKGGRYKTFRCPERHGRFSTFGSLMVEKGFVRHLSVAEIEALAERVGTIQCTSCGGTVDIRNDHACPYCRSALSLLDPQAVDRALNRHASAARALPAAAASGPPGPSDVADALVALERVRSQEQRQQEKDRLLGTGDRLDLLAAGLALRP</sequence>
<dbReference type="STRING" id="187868.SAMN05192589_1092"/>
<reference evidence="2 3" key="1">
    <citation type="submission" date="2016-10" db="EMBL/GenBank/DDBJ databases">
        <authorList>
            <person name="de Groot N.N."/>
        </authorList>
    </citation>
    <scope>NUCLEOTIDE SEQUENCE [LARGE SCALE GENOMIC DNA]</scope>
    <source>
        <strain evidence="2 3">DSM 16619</strain>
    </source>
</reference>